<keyword evidence="2" id="KW-0378">Hydrolase</keyword>
<dbReference type="Pfam" id="PF00271">
    <property type="entry name" value="Helicase_C"/>
    <property type="match status" value="1"/>
</dbReference>
<evidence type="ECO:0000256" key="2">
    <source>
        <dbReference type="ARBA" id="ARBA00022801"/>
    </source>
</evidence>
<evidence type="ECO:0000313" key="9">
    <source>
        <dbReference type="Proteomes" id="UP000236319"/>
    </source>
</evidence>
<dbReference type="PROSITE" id="PS51192">
    <property type="entry name" value="HELICASE_ATP_BIND_1"/>
    <property type="match status" value="1"/>
</dbReference>
<dbReference type="EMBL" id="BDSA01000002">
    <property type="protein sequence ID" value="GBE60165.1"/>
    <property type="molecule type" value="Genomic_DNA"/>
</dbReference>
<dbReference type="InterPro" id="IPR027417">
    <property type="entry name" value="P-loop_NTPase"/>
</dbReference>
<dbReference type="PANTHER" id="PTHR47960">
    <property type="entry name" value="DEAD-BOX ATP-DEPENDENT RNA HELICASE 50"/>
    <property type="match status" value="1"/>
</dbReference>
<evidence type="ECO:0000259" key="7">
    <source>
        <dbReference type="PROSITE" id="PS51194"/>
    </source>
</evidence>
<feature type="region of interest" description="Disordered" evidence="5">
    <location>
        <begin position="609"/>
        <end position="654"/>
    </location>
</feature>
<feature type="domain" description="Helicase ATP-binding" evidence="6">
    <location>
        <begin position="94"/>
        <end position="324"/>
    </location>
</feature>
<gene>
    <name evidence="8" type="ORF">BOVATA_016580</name>
</gene>
<dbReference type="Gene3D" id="3.40.50.300">
    <property type="entry name" value="P-loop containing nucleotide triphosphate hydrolases"/>
    <property type="match status" value="2"/>
</dbReference>
<evidence type="ECO:0000313" key="8">
    <source>
        <dbReference type="EMBL" id="GBE60165.1"/>
    </source>
</evidence>
<keyword evidence="9" id="KW-1185">Reference proteome</keyword>
<dbReference type="VEuPathDB" id="PiroplasmaDB:BOVATA_016580"/>
<evidence type="ECO:0000256" key="3">
    <source>
        <dbReference type="ARBA" id="ARBA00022806"/>
    </source>
</evidence>
<dbReference type="AlphaFoldDB" id="A0A2H6KB04"/>
<sequence>MDARRSLKHGMRGMAVCRRGYTSQAKSDHAAAHNTGESARIFRSEETRHLQRKLKMTELDEFQKRVIMWIQGSVKCSDGSVKQYSSNMRVHGDVLGSAYGNVALAVGGTKTGKTSTYLLALGDLVNVERCGSDETAPQRDEYRNKTILNRSLKPYRLPSKPDMPKIHGLPKFDWNSLMVPLAVVLVPSREIGLKIFDTCCQMNLRARLFAGGLGYKKQSSFTGGHATSGRKKKSDNVDLIVSTPEMLLRVIHGVFEDARIDIRFLRFLVMEEADILCEGFYLEQLNEVLNMIHSTELRTLCVTATKTDALMNHILQAHLDGDADGLARVTIAHPGSHTVAKNVQQVFTAIAQSDPLDRLIETLEELDIRSRGDGRQTVVYCNTVKCCKFLEHALRERGYNAASLHGEMGYEQRSKSVKDFGTQSNILVATNVASRGALSCHVDHVISFDFPRNVTDYLHRTAGVAHNGSVNTFFAKKHLPVLKNIQRLNTPEHRIEYRNVSARVARVLQLQLEWDAKLALRNRKLKKGGRKALNLPPRRNILSPVNKKAMKRFYLREKAVKKVQFLQKRGMLRKGYGLPRWPDRAVEASDSQEFVRMQRSADGFLQVIPKRRSRVPRPSQEGAYDEDAVPIEGAPSYEQETSQKPRKHHRNLKF</sequence>
<keyword evidence="1" id="KW-0547">Nucleotide-binding</keyword>
<dbReference type="Pfam" id="PF00270">
    <property type="entry name" value="DEAD"/>
    <property type="match status" value="1"/>
</dbReference>
<feature type="compositionally biased region" description="Basic residues" evidence="5">
    <location>
        <begin position="644"/>
        <end position="654"/>
    </location>
</feature>
<dbReference type="InterPro" id="IPR011545">
    <property type="entry name" value="DEAD/DEAH_box_helicase_dom"/>
</dbReference>
<name>A0A2H6KB04_9APIC</name>
<dbReference type="GO" id="GO:0016787">
    <property type="term" value="F:hydrolase activity"/>
    <property type="evidence" value="ECO:0007669"/>
    <property type="project" value="UniProtKB-KW"/>
</dbReference>
<evidence type="ECO:0000256" key="5">
    <source>
        <dbReference type="SAM" id="MobiDB-lite"/>
    </source>
</evidence>
<reference evidence="8 9" key="1">
    <citation type="journal article" date="2017" name="BMC Genomics">
        <title>Whole-genome assembly of Babesia ovata and comparative genomics between closely related pathogens.</title>
        <authorList>
            <person name="Yamagishi J."/>
            <person name="Asada M."/>
            <person name="Hakimi H."/>
            <person name="Tanaka T.Q."/>
            <person name="Sugimoto C."/>
            <person name="Kawazu S."/>
        </authorList>
    </citation>
    <scope>NUCLEOTIDE SEQUENCE [LARGE SCALE GENOMIC DNA]</scope>
    <source>
        <strain evidence="8 9">Miyake</strain>
    </source>
</reference>
<dbReference type="RefSeq" id="XP_028866408.1">
    <property type="nucleotide sequence ID" value="XM_029010575.1"/>
</dbReference>
<dbReference type="InterPro" id="IPR014001">
    <property type="entry name" value="Helicase_ATP-bd"/>
</dbReference>
<dbReference type="OrthoDB" id="10256233at2759"/>
<keyword evidence="4" id="KW-0067">ATP-binding</keyword>
<protein>
    <submittedName>
        <fullName evidence="8">DEAD DEAH box helicase domain-containing protein</fullName>
    </submittedName>
</protein>
<dbReference type="SMART" id="SM00487">
    <property type="entry name" value="DEXDc"/>
    <property type="match status" value="1"/>
</dbReference>
<dbReference type="Proteomes" id="UP000236319">
    <property type="component" value="Unassembled WGS sequence"/>
</dbReference>
<evidence type="ECO:0000259" key="6">
    <source>
        <dbReference type="PROSITE" id="PS51192"/>
    </source>
</evidence>
<dbReference type="InterPro" id="IPR001650">
    <property type="entry name" value="Helicase_C-like"/>
</dbReference>
<keyword evidence="3 8" id="KW-0347">Helicase</keyword>
<proteinExistence type="predicted"/>
<organism evidence="8 9">
    <name type="scientific">Babesia ovata</name>
    <dbReference type="NCBI Taxonomy" id="189622"/>
    <lineage>
        <taxon>Eukaryota</taxon>
        <taxon>Sar</taxon>
        <taxon>Alveolata</taxon>
        <taxon>Apicomplexa</taxon>
        <taxon>Aconoidasida</taxon>
        <taxon>Piroplasmida</taxon>
        <taxon>Babesiidae</taxon>
        <taxon>Babesia</taxon>
    </lineage>
</organism>
<dbReference type="CDD" id="cd18787">
    <property type="entry name" value="SF2_C_DEAD"/>
    <property type="match status" value="1"/>
</dbReference>
<dbReference type="GO" id="GO:0004386">
    <property type="term" value="F:helicase activity"/>
    <property type="evidence" value="ECO:0007669"/>
    <property type="project" value="UniProtKB-KW"/>
</dbReference>
<dbReference type="GO" id="GO:0005524">
    <property type="term" value="F:ATP binding"/>
    <property type="evidence" value="ECO:0007669"/>
    <property type="project" value="UniProtKB-KW"/>
</dbReference>
<dbReference type="SMART" id="SM00490">
    <property type="entry name" value="HELICc"/>
    <property type="match status" value="1"/>
</dbReference>
<evidence type="ECO:0000256" key="1">
    <source>
        <dbReference type="ARBA" id="ARBA00022741"/>
    </source>
</evidence>
<dbReference type="GeneID" id="39873935"/>
<feature type="domain" description="Helicase C-terminal" evidence="7">
    <location>
        <begin position="355"/>
        <end position="508"/>
    </location>
</feature>
<comment type="caution">
    <text evidence="8">The sequence shown here is derived from an EMBL/GenBank/DDBJ whole genome shotgun (WGS) entry which is preliminary data.</text>
</comment>
<dbReference type="PROSITE" id="PS51194">
    <property type="entry name" value="HELICASE_CTER"/>
    <property type="match status" value="1"/>
</dbReference>
<dbReference type="GO" id="GO:0003676">
    <property type="term" value="F:nucleic acid binding"/>
    <property type="evidence" value="ECO:0007669"/>
    <property type="project" value="InterPro"/>
</dbReference>
<dbReference type="SUPFAM" id="SSF52540">
    <property type="entry name" value="P-loop containing nucleoside triphosphate hydrolases"/>
    <property type="match status" value="1"/>
</dbReference>
<evidence type="ECO:0000256" key="4">
    <source>
        <dbReference type="ARBA" id="ARBA00022840"/>
    </source>
</evidence>
<accession>A0A2H6KB04</accession>